<dbReference type="InterPro" id="IPR018633">
    <property type="entry name" value="DUF2357"/>
</dbReference>
<dbReference type="Proteomes" id="UP000051977">
    <property type="component" value="Unassembled WGS sequence"/>
</dbReference>
<accession>A0ABR5PD37</accession>
<dbReference type="InterPro" id="IPR007505">
    <property type="entry name" value="PDDEXK_7"/>
</dbReference>
<dbReference type="EMBL" id="AZEI01000055">
    <property type="protein sequence ID" value="KRL16786.1"/>
    <property type="molecule type" value="Genomic_DNA"/>
</dbReference>
<dbReference type="Pfam" id="PF09823">
    <property type="entry name" value="DUF2357"/>
    <property type="match status" value="1"/>
</dbReference>
<reference evidence="2 3" key="1">
    <citation type="journal article" date="2015" name="Genome Announc.">
        <title>Expanding the biotechnology potential of lactobacilli through comparative genomics of 213 strains and associated genera.</title>
        <authorList>
            <person name="Sun Z."/>
            <person name="Harris H.M."/>
            <person name="McCann A."/>
            <person name="Guo C."/>
            <person name="Argimon S."/>
            <person name="Zhang W."/>
            <person name="Yang X."/>
            <person name="Jeffery I.B."/>
            <person name="Cooney J.C."/>
            <person name="Kagawa T.F."/>
            <person name="Liu W."/>
            <person name="Song Y."/>
            <person name="Salvetti E."/>
            <person name="Wrobel A."/>
            <person name="Rasinkangas P."/>
            <person name="Parkhill J."/>
            <person name="Rea M.C."/>
            <person name="O'Sullivan O."/>
            <person name="Ritari J."/>
            <person name="Douillard F.P."/>
            <person name="Paul Ross R."/>
            <person name="Yang R."/>
            <person name="Briner A.E."/>
            <person name="Felis G.E."/>
            <person name="de Vos W.M."/>
            <person name="Barrangou R."/>
            <person name="Klaenhammer T.R."/>
            <person name="Caufield P.W."/>
            <person name="Cui Y."/>
            <person name="Zhang H."/>
            <person name="O'Toole P.W."/>
        </authorList>
    </citation>
    <scope>NUCLEOTIDE SEQUENCE [LARGE SCALE GENOMIC DNA]</scope>
    <source>
        <strain evidence="2 3">DSM 19907</strain>
    </source>
</reference>
<evidence type="ECO:0000313" key="2">
    <source>
        <dbReference type="EMBL" id="KRL16786.1"/>
    </source>
</evidence>
<protein>
    <recommendedName>
        <fullName evidence="1">DUF2357 domain-containing protein</fullName>
    </recommendedName>
</protein>
<evidence type="ECO:0000313" key="3">
    <source>
        <dbReference type="Proteomes" id="UP000051977"/>
    </source>
</evidence>
<evidence type="ECO:0000259" key="1">
    <source>
        <dbReference type="Pfam" id="PF09823"/>
    </source>
</evidence>
<dbReference type="Pfam" id="PF04411">
    <property type="entry name" value="PDDEXK_7"/>
    <property type="match status" value="1"/>
</dbReference>
<keyword evidence="3" id="KW-1185">Reference proteome</keyword>
<proteinExistence type="predicted"/>
<comment type="caution">
    <text evidence="2">The sequence shown here is derived from an EMBL/GenBank/DDBJ whole genome shotgun (WGS) entry which is preliminary data.</text>
</comment>
<feature type="domain" description="DUF2357" evidence="1">
    <location>
        <begin position="91"/>
        <end position="339"/>
    </location>
</feature>
<sequence>MNNLKNFKAFKFKSFVLYTDNASDLDLVKLKSQDINSGISFAEDTNGIIRDKNGNFHIFEWNVYHVFGLQGNKLSSEDNFFSGTFNKNNNGTILFKNFVGTASFKGQILLVDSKKVRTRDLEKNIKMIEKRIENSIRFNFNSNGITSGTFQRRNNEKHNFFEFIKVFNLMRDNKVLPYIRYVEKHPNKQFSKTVNEIPLSSAQSIDDDGLIDIFSGRSQFQKGSKLSFSSQFNGFYPQTIIAHEDKTIIDTGENQFVKFFLKMLISKLDGFIQDLNNMRTNDGTITIDSDFIKSVQKMKILLQHELANPFFNQISKLTFINQASTTLTKQYGYKQLFYQYINIKNVPVGAFDVESLIALYENKSVDKMYEYICLFRLVDILGYMYSNSKTNIKTVNNGYTISLSETNGDIQFNFYGHKGLPDAMLTYQTSFSRKNKKYNTFSINLRPDITLTIKTKTKVIYYHFDSKFKIGYDGSNKDEDIGKMRTYCDAISNTKGAFVLYPGKQFNIYHRPRDFRFQGVGAFPLNVNSNINDKKLAIILAKILIHYSDL</sequence>
<name>A0ABR5PD37_9LACO</name>
<organism evidence="2 3">
    <name type="scientific">Lentilactobacillus rapi DSM 19907 = JCM 15042</name>
    <dbReference type="NCBI Taxonomy" id="1423795"/>
    <lineage>
        <taxon>Bacteria</taxon>
        <taxon>Bacillati</taxon>
        <taxon>Bacillota</taxon>
        <taxon>Bacilli</taxon>
        <taxon>Lactobacillales</taxon>
        <taxon>Lactobacillaceae</taxon>
        <taxon>Lentilactobacillus</taxon>
    </lineage>
</organism>
<gene>
    <name evidence="2" type="ORF">FD12_GL002515</name>
</gene>